<dbReference type="InterPro" id="IPR050113">
    <property type="entry name" value="Ub_conjugating_enzyme"/>
</dbReference>
<evidence type="ECO:0000313" key="3">
    <source>
        <dbReference type="Proteomes" id="UP001217089"/>
    </source>
</evidence>
<sequence>MVSRLLIFYTCIQFSYTNVFSNFKAVMPRNFKLLEELEAGEKGSGDGTISWGLNDDDDMTLSVWTCMIIGPPRTAFENRMYTLRIGTGEDYPIKPPTARFISKIKLNCVNENGIVDPNKLEVLKRWQPTYSIRNVLEGLKKQMQHKENHKLSQPPENSQY</sequence>
<comment type="caution">
    <text evidence="2">The sequence shown here is derived from an EMBL/GenBank/DDBJ whole genome shotgun (WGS) entry which is preliminary data.</text>
</comment>
<dbReference type="CDD" id="cd23807">
    <property type="entry name" value="UEV_UBE2V"/>
    <property type="match status" value="1"/>
</dbReference>
<accession>A0ABQ9ECG6</accession>
<dbReference type="Gene3D" id="3.10.110.10">
    <property type="entry name" value="Ubiquitin Conjugating Enzyme"/>
    <property type="match status" value="1"/>
</dbReference>
<dbReference type="Pfam" id="PF00179">
    <property type="entry name" value="UQ_con"/>
    <property type="match status" value="1"/>
</dbReference>
<dbReference type="SUPFAM" id="SSF54495">
    <property type="entry name" value="UBC-like"/>
    <property type="match status" value="1"/>
</dbReference>
<gene>
    <name evidence="2" type="ORF">KUTeg_019430</name>
</gene>
<evidence type="ECO:0000259" key="1">
    <source>
        <dbReference type="PROSITE" id="PS50127"/>
    </source>
</evidence>
<name>A0ABQ9ECG6_TEGGR</name>
<dbReference type="EMBL" id="JARBDR010000917">
    <property type="protein sequence ID" value="KAJ8303034.1"/>
    <property type="molecule type" value="Genomic_DNA"/>
</dbReference>
<protein>
    <recommendedName>
        <fullName evidence="1">UBC core domain-containing protein</fullName>
    </recommendedName>
</protein>
<dbReference type="PANTHER" id="PTHR24067">
    <property type="entry name" value="UBIQUITIN-CONJUGATING ENZYME E2"/>
    <property type="match status" value="1"/>
</dbReference>
<dbReference type="SMART" id="SM00212">
    <property type="entry name" value="UBCc"/>
    <property type="match status" value="1"/>
</dbReference>
<keyword evidence="3" id="KW-1185">Reference proteome</keyword>
<reference evidence="2 3" key="1">
    <citation type="submission" date="2022-12" db="EMBL/GenBank/DDBJ databases">
        <title>Chromosome-level genome of Tegillarca granosa.</title>
        <authorList>
            <person name="Kim J."/>
        </authorList>
    </citation>
    <scope>NUCLEOTIDE SEQUENCE [LARGE SCALE GENOMIC DNA]</scope>
    <source>
        <strain evidence="2">Teg-2019</strain>
        <tissue evidence="2">Adductor muscle</tissue>
    </source>
</reference>
<proteinExistence type="predicted"/>
<dbReference type="PROSITE" id="PS50127">
    <property type="entry name" value="UBC_2"/>
    <property type="match status" value="1"/>
</dbReference>
<dbReference type="InterPro" id="IPR016135">
    <property type="entry name" value="UBQ-conjugating_enzyme/RWD"/>
</dbReference>
<feature type="domain" description="UBC core" evidence="1">
    <location>
        <begin position="28"/>
        <end position="160"/>
    </location>
</feature>
<evidence type="ECO:0000313" key="2">
    <source>
        <dbReference type="EMBL" id="KAJ8303034.1"/>
    </source>
</evidence>
<dbReference type="InterPro" id="IPR000608">
    <property type="entry name" value="UBC"/>
</dbReference>
<organism evidence="2 3">
    <name type="scientific">Tegillarca granosa</name>
    <name type="common">Malaysian cockle</name>
    <name type="synonym">Anadara granosa</name>
    <dbReference type="NCBI Taxonomy" id="220873"/>
    <lineage>
        <taxon>Eukaryota</taxon>
        <taxon>Metazoa</taxon>
        <taxon>Spiralia</taxon>
        <taxon>Lophotrochozoa</taxon>
        <taxon>Mollusca</taxon>
        <taxon>Bivalvia</taxon>
        <taxon>Autobranchia</taxon>
        <taxon>Pteriomorphia</taxon>
        <taxon>Arcoida</taxon>
        <taxon>Arcoidea</taxon>
        <taxon>Arcidae</taxon>
        <taxon>Tegillarca</taxon>
    </lineage>
</organism>
<dbReference type="Proteomes" id="UP001217089">
    <property type="component" value="Unassembled WGS sequence"/>
</dbReference>